<reference evidence="1" key="2">
    <citation type="submission" date="2021-02" db="EMBL/GenBank/DDBJ databases">
        <title>Aspergillus puulaauensis MK2 genome sequence.</title>
        <authorList>
            <person name="Futagami T."/>
            <person name="Mori K."/>
            <person name="Kadooka C."/>
            <person name="Tanaka T."/>
        </authorList>
    </citation>
    <scope>NUCLEOTIDE SEQUENCE</scope>
    <source>
        <strain evidence="1">MK2</strain>
    </source>
</reference>
<accession>A0A7R8AG61</accession>
<protein>
    <recommendedName>
        <fullName evidence="3">Mitochondrial carrier domain-containing protein</fullName>
    </recommendedName>
</protein>
<gene>
    <name evidence="1" type="ORF">APUU_11107S</name>
</gene>
<name>A0A7R8AG61_9EURO</name>
<dbReference type="GO" id="GO:0005739">
    <property type="term" value="C:mitochondrion"/>
    <property type="evidence" value="ECO:0007669"/>
    <property type="project" value="TreeGrafter"/>
</dbReference>
<evidence type="ECO:0000313" key="2">
    <source>
        <dbReference type="Proteomes" id="UP000654913"/>
    </source>
</evidence>
<dbReference type="PANTHER" id="PTHR37845">
    <property type="entry name" value="SEQUENCE ORPHAN"/>
    <property type="match status" value="1"/>
</dbReference>
<dbReference type="AlphaFoldDB" id="A0A7R8AG61"/>
<dbReference type="RefSeq" id="XP_041550473.1">
    <property type="nucleotide sequence ID" value="XM_041694624.1"/>
</dbReference>
<dbReference type="PANTHER" id="PTHR37845:SF1">
    <property type="entry name" value="SEQUENCE ORPHAN"/>
    <property type="match status" value="1"/>
</dbReference>
<dbReference type="Proteomes" id="UP000654913">
    <property type="component" value="Chromosome 1"/>
</dbReference>
<dbReference type="EMBL" id="AP024443">
    <property type="protein sequence ID" value="BCS18279.1"/>
    <property type="molecule type" value="Genomic_DNA"/>
</dbReference>
<organism evidence="1 2">
    <name type="scientific">Aspergillus puulaauensis</name>
    <dbReference type="NCBI Taxonomy" id="1220207"/>
    <lineage>
        <taxon>Eukaryota</taxon>
        <taxon>Fungi</taxon>
        <taxon>Dikarya</taxon>
        <taxon>Ascomycota</taxon>
        <taxon>Pezizomycotina</taxon>
        <taxon>Eurotiomycetes</taxon>
        <taxon>Eurotiomycetidae</taxon>
        <taxon>Eurotiales</taxon>
        <taxon>Aspergillaceae</taxon>
        <taxon>Aspergillus</taxon>
    </lineage>
</organism>
<keyword evidence="2" id="KW-1185">Reference proteome</keyword>
<dbReference type="KEGG" id="apuu:APUU_11107S"/>
<proteinExistence type="predicted"/>
<evidence type="ECO:0008006" key="3">
    <source>
        <dbReference type="Google" id="ProtNLM"/>
    </source>
</evidence>
<reference evidence="1" key="1">
    <citation type="submission" date="2021-01" db="EMBL/GenBank/DDBJ databases">
        <authorList>
            <consortium name="Aspergillus puulaauensis MK2 genome sequencing consortium"/>
            <person name="Kazuki M."/>
            <person name="Futagami T."/>
        </authorList>
    </citation>
    <scope>NUCLEOTIDE SEQUENCE</scope>
    <source>
        <strain evidence="1">MK2</strain>
    </source>
</reference>
<evidence type="ECO:0000313" key="1">
    <source>
        <dbReference type="EMBL" id="BCS18279.1"/>
    </source>
</evidence>
<dbReference type="InterPro" id="IPR038781">
    <property type="entry name" value="C365.16-ike"/>
</dbReference>
<dbReference type="OrthoDB" id="275936at2759"/>
<dbReference type="GeneID" id="64968284"/>
<sequence>MEKTTSLSPNWALQGLLGDIAAASISTILVSPTITIIDRALVEKASYHKPVLQGLRAHTKAALKHPASFLFSRPHGHVFALYAATYTVANTTETVTKQTHPSLSDAITFACTFLVNVPLGVWKDIRFAHFFGTNPANPAKPHIDTLKSTTNPLPIPKKTGSAAATATLLVRDAITIYGSFTLAQQCAAIIPDSLASHPYSKTVFTQLLVPVVSQLFATPLHLLGLDLYNRQFRVPVRDRVKVVLRDLPVATMIRGVRIIPAFGVGCLVNMGLREAFTI</sequence>